<keyword evidence="4" id="KW-1185">Reference proteome</keyword>
<sequence>MEHALTGRRALVTGGASGIGRAVALALARAGADVAVTHLSHDATAVVTDIKETGQVAASVQVDLRRSWDVDKAVADAAAALGGGIDILVNNAGGPVDRRNVPAMDDAHWHGVLDLNLSSAFYASRAALALMPDGGRIITIGAQAARSGGGTGMVAYSTAKAALEGFTRALARELGPRRITVNVVAPGFVGGTPLHATYTPEPAQRAAVAASALNRAGAPDDIAEAVLFLASDGAAFVTGTVLDVNGGAYFT</sequence>
<dbReference type="CDD" id="cd05233">
    <property type="entry name" value="SDR_c"/>
    <property type="match status" value="1"/>
</dbReference>
<dbReference type="InterPro" id="IPR036291">
    <property type="entry name" value="NAD(P)-bd_dom_sf"/>
</dbReference>
<gene>
    <name evidence="3" type="ORF">CXY01_29390</name>
</gene>
<dbReference type="FunFam" id="3.40.50.720:FF:000084">
    <property type="entry name" value="Short-chain dehydrogenase reductase"/>
    <property type="match status" value="1"/>
</dbReference>
<name>A0A510V6D9_9CELL</name>
<keyword evidence="2" id="KW-0560">Oxidoreductase</keyword>
<dbReference type="PRINTS" id="PR00081">
    <property type="entry name" value="GDHRDH"/>
</dbReference>
<comment type="caution">
    <text evidence="3">The sequence shown here is derived from an EMBL/GenBank/DDBJ whole genome shotgun (WGS) entry which is preliminary data.</text>
</comment>
<comment type="similarity">
    <text evidence="1">Belongs to the short-chain dehydrogenases/reductases (SDR) family.</text>
</comment>
<reference evidence="3 4" key="1">
    <citation type="submission" date="2019-07" db="EMBL/GenBank/DDBJ databases">
        <title>Whole genome shotgun sequence of Cellulomonas xylanilytica NBRC 101102.</title>
        <authorList>
            <person name="Hosoyama A."/>
            <person name="Uohara A."/>
            <person name="Ohji S."/>
            <person name="Ichikawa N."/>
        </authorList>
    </citation>
    <scope>NUCLEOTIDE SEQUENCE [LARGE SCALE GENOMIC DNA]</scope>
    <source>
        <strain evidence="3 4">NBRC 101102</strain>
    </source>
</reference>
<dbReference type="SUPFAM" id="SSF51735">
    <property type="entry name" value="NAD(P)-binding Rossmann-fold domains"/>
    <property type="match status" value="1"/>
</dbReference>
<dbReference type="PANTHER" id="PTHR42760">
    <property type="entry name" value="SHORT-CHAIN DEHYDROGENASES/REDUCTASES FAMILY MEMBER"/>
    <property type="match status" value="1"/>
</dbReference>
<dbReference type="PANTHER" id="PTHR42760:SF40">
    <property type="entry name" value="3-OXOACYL-[ACYL-CARRIER-PROTEIN] REDUCTASE, CHLOROPLASTIC"/>
    <property type="match status" value="1"/>
</dbReference>
<dbReference type="OrthoDB" id="286404at2"/>
<dbReference type="EMBL" id="BJUB01000009">
    <property type="protein sequence ID" value="GEK22419.1"/>
    <property type="molecule type" value="Genomic_DNA"/>
</dbReference>
<evidence type="ECO:0000256" key="1">
    <source>
        <dbReference type="ARBA" id="ARBA00006484"/>
    </source>
</evidence>
<dbReference type="Proteomes" id="UP000321118">
    <property type="component" value="Unassembled WGS sequence"/>
</dbReference>
<dbReference type="GO" id="GO:0030497">
    <property type="term" value="P:fatty acid elongation"/>
    <property type="evidence" value="ECO:0007669"/>
    <property type="project" value="TreeGrafter"/>
</dbReference>
<dbReference type="AlphaFoldDB" id="A0A510V6D9"/>
<dbReference type="RefSeq" id="WP_146928317.1">
    <property type="nucleotide sequence ID" value="NZ_BJUB01000009.1"/>
</dbReference>
<protein>
    <submittedName>
        <fullName evidence="3">3-oxoacyl-ACP reductase</fullName>
    </submittedName>
</protein>
<dbReference type="PRINTS" id="PR00080">
    <property type="entry name" value="SDRFAMILY"/>
</dbReference>
<dbReference type="GO" id="GO:0016616">
    <property type="term" value="F:oxidoreductase activity, acting on the CH-OH group of donors, NAD or NADP as acceptor"/>
    <property type="evidence" value="ECO:0007669"/>
    <property type="project" value="TreeGrafter"/>
</dbReference>
<accession>A0A510V6D9</accession>
<dbReference type="InterPro" id="IPR002347">
    <property type="entry name" value="SDR_fam"/>
</dbReference>
<proteinExistence type="inferred from homology"/>
<dbReference type="Pfam" id="PF13561">
    <property type="entry name" value="adh_short_C2"/>
    <property type="match status" value="1"/>
</dbReference>
<evidence type="ECO:0000313" key="3">
    <source>
        <dbReference type="EMBL" id="GEK22419.1"/>
    </source>
</evidence>
<dbReference type="Gene3D" id="3.40.50.720">
    <property type="entry name" value="NAD(P)-binding Rossmann-like Domain"/>
    <property type="match status" value="1"/>
</dbReference>
<evidence type="ECO:0000313" key="4">
    <source>
        <dbReference type="Proteomes" id="UP000321118"/>
    </source>
</evidence>
<evidence type="ECO:0000256" key="2">
    <source>
        <dbReference type="ARBA" id="ARBA00023002"/>
    </source>
</evidence>
<organism evidence="3 4">
    <name type="scientific">Cellulomonas xylanilytica</name>
    <dbReference type="NCBI Taxonomy" id="233583"/>
    <lineage>
        <taxon>Bacteria</taxon>
        <taxon>Bacillati</taxon>
        <taxon>Actinomycetota</taxon>
        <taxon>Actinomycetes</taxon>
        <taxon>Micrococcales</taxon>
        <taxon>Cellulomonadaceae</taxon>
        <taxon>Cellulomonas</taxon>
    </lineage>
</organism>